<dbReference type="Gene3D" id="2.40.50.100">
    <property type="match status" value="1"/>
</dbReference>
<dbReference type="PANTHER" id="PTHR48443">
    <property type="entry name" value="DNA-DIRECTED RNA POLYMERASE SUBUNIT BETA"/>
    <property type="match status" value="1"/>
</dbReference>
<name>X1UVG2_9ZZZZ</name>
<dbReference type="InterPro" id="IPR007081">
    <property type="entry name" value="RNA_pol_Rpb1_5"/>
</dbReference>
<organism evidence="2">
    <name type="scientific">marine sediment metagenome</name>
    <dbReference type="NCBI Taxonomy" id="412755"/>
    <lineage>
        <taxon>unclassified sequences</taxon>
        <taxon>metagenomes</taxon>
        <taxon>ecological metagenomes</taxon>
    </lineage>
</organism>
<dbReference type="GO" id="GO:0003677">
    <property type="term" value="F:DNA binding"/>
    <property type="evidence" value="ECO:0007669"/>
    <property type="project" value="InterPro"/>
</dbReference>
<dbReference type="SUPFAM" id="SSF64484">
    <property type="entry name" value="beta and beta-prime subunits of DNA dependent RNA-polymerase"/>
    <property type="match status" value="1"/>
</dbReference>
<dbReference type="Gene3D" id="1.10.1790.20">
    <property type="match status" value="1"/>
</dbReference>
<evidence type="ECO:0000313" key="2">
    <source>
        <dbReference type="EMBL" id="GAI96369.1"/>
    </source>
</evidence>
<proteinExistence type="predicted"/>
<sequence>GEENVIRVISSELYQDEYLLPPEVKLAVEEGQLVDAGTVLFHPEVSPSEDKGKLPVVKSKAIVAKAAGQVVIDNERLYIERREREEKEYFAPPDLRLLVKSGDEVKAGERLTEGTVDPHTILRVMGKEAVQHYLINEVQKVYRSQGVNIHDKHIGIIVRQMLSKVRVTSSGDTELLPEELVDRFNYEEVNAKVLAEGGEPAIANAVLLGMTRISLHKDSWLAAASFQETDHVLRNAAIAGG</sequence>
<feature type="domain" description="RNA polymerase Rpb1" evidence="1">
    <location>
        <begin position="96"/>
        <end position="173"/>
    </location>
</feature>
<dbReference type="PANTHER" id="PTHR48443:SF1">
    <property type="entry name" value="DNA-DIRECTED RNA POLYMERASE SUBUNIT BETA"/>
    <property type="match status" value="1"/>
</dbReference>
<dbReference type="CDD" id="cd02655">
    <property type="entry name" value="RNAP_beta'_C"/>
    <property type="match status" value="1"/>
</dbReference>
<evidence type="ECO:0000259" key="1">
    <source>
        <dbReference type="Pfam" id="PF04998"/>
    </source>
</evidence>
<comment type="caution">
    <text evidence="2">The sequence shown here is derived from an EMBL/GenBank/DDBJ whole genome shotgun (WGS) entry which is preliminary data.</text>
</comment>
<reference evidence="2" key="1">
    <citation type="journal article" date="2014" name="Front. Microbiol.">
        <title>High frequency of phylogenetically diverse reductive dehalogenase-homologous genes in deep subseafloor sedimentary metagenomes.</title>
        <authorList>
            <person name="Kawai M."/>
            <person name="Futagami T."/>
            <person name="Toyoda A."/>
            <person name="Takaki Y."/>
            <person name="Nishi S."/>
            <person name="Hori S."/>
            <person name="Arai W."/>
            <person name="Tsubouchi T."/>
            <person name="Morono Y."/>
            <person name="Uchiyama I."/>
            <person name="Ito T."/>
            <person name="Fujiyama A."/>
            <person name="Inagaki F."/>
            <person name="Takami H."/>
        </authorList>
    </citation>
    <scope>NUCLEOTIDE SEQUENCE</scope>
    <source>
        <strain evidence="2">Expedition CK06-06</strain>
    </source>
</reference>
<dbReference type="GO" id="GO:0003899">
    <property type="term" value="F:DNA-directed RNA polymerase activity"/>
    <property type="evidence" value="ECO:0007669"/>
    <property type="project" value="InterPro"/>
</dbReference>
<dbReference type="GO" id="GO:0006351">
    <property type="term" value="P:DNA-templated transcription"/>
    <property type="evidence" value="ECO:0007669"/>
    <property type="project" value="InterPro"/>
</dbReference>
<dbReference type="AlphaFoldDB" id="X1UVG2"/>
<dbReference type="Gene3D" id="1.10.150.390">
    <property type="match status" value="1"/>
</dbReference>
<gene>
    <name evidence="2" type="ORF">S12H4_38956</name>
</gene>
<protein>
    <recommendedName>
        <fullName evidence="1">RNA polymerase Rpb1 domain-containing protein</fullName>
    </recommendedName>
</protein>
<dbReference type="EMBL" id="BARW01023500">
    <property type="protein sequence ID" value="GAI96369.1"/>
    <property type="molecule type" value="Genomic_DNA"/>
</dbReference>
<dbReference type="Pfam" id="PF04998">
    <property type="entry name" value="RNA_pol_Rpb1_5"/>
    <property type="match status" value="1"/>
</dbReference>
<accession>X1UVG2</accession>
<feature type="non-terminal residue" evidence="2">
    <location>
        <position position="1"/>
    </location>
</feature>